<dbReference type="CDD" id="cd01948">
    <property type="entry name" value="EAL"/>
    <property type="match status" value="1"/>
</dbReference>
<dbReference type="InterPro" id="IPR050706">
    <property type="entry name" value="Cyclic-di-GMP_PDE-like"/>
</dbReference>
<evidence type="ECO:0000259" key="1">
    <source>
        <dbReference type="PROSITE" id="PS50883"/>
    </source>
</evidence>
<reference evidence="2" key="1">
    <citation type="submission" date="2021-04" db="EMBL/GenBank/DDBJ databases">
        <title>novel species isolated from subtropical streams in China.</title>
        <authorList>
            <person name="Lu H."/>
        </authorList>
    </citation>
    <scope>NUCLEOTIDE SEQUENCE</scope>
    <source>
        <strain evidence="2">LFS511W</strain>
    </source>
</reference>
<feature type="non-terminal residue" evidence="2">
    <location>
        <position position="93"/>
    </location>
</feature>
<gene>
    <name evidence="2" type="ORF">KDM89_22055</name>
</gene>
<dbReference type="AlphaFoldDB" id="A0A941DS49"/>
<name>A0A941DS49_9BURK</name>
<dbReference type="InterPro" id="IPR001633">
    <property type="entry name" value="EAL_dom"/>
</dbReference>
<dbReference type="Gene3D" id="3.20.20.450">
    <property type="entry name" value="EAL domain"/>
    <property type="match status" value="1"/>
</dbReference>
<dbReference type="PANTHER" id="PTHR33121">
    <property type="entry name" value="CYCLIC DI-GMP PHOSPHODIESTERASE PDEF"/>
    <property type="match status" value="1"/>
</dbReference>
<dbReference type="Pfam" id="PF00563">
    <property type="entry name" value="EAL"/>
    <property type="match status" value="1"/>
</dbReference>
<dbReference type="InterPro" id="IPR035919">
    <property type="entry name" value="EAL_sf"/>
</dbReference>
<dbReference type="SUPFAM" id="SSF141868">
    <property type="entry name" value="EAL domain-like"/>
    <property type="match status" value="1"/>
</dbReference>
<dbReference type="PANTHER" id="PTHR33121:SF70">
    <property type="entry name" value="SIGNALING PROTEIN YKOW"/>
    <property type="match status" value="1"/>
</dbReference>
<evidence type="ECO:0000313" key="2">
    <source>
        <dbReference type="EMBL" id="MBR7784819.1"/>
    </source>
</evidence>
<dbReference type="RefSeq" id="WP_212689879.1">
    <property type="nucleotide sequence ID" value="NZ_JAGSPN010000654.1"/>
</dbReference>
<organism evidence="2 3">
    <name type="scientific">Undibacterium luofuense</name>
    <dbReference type="NCBI Taxonomy" id="2828733"/>
    <lineage>
        <taxon>Bacteria</taxon>
        <taxon>Pseudomonadati</taxon>
        <taxon>Pseudomonadota</taxon>
        <taxon>Betaproteobacteria</taxon>
        <taxon>Burkholderiales</taxon>
        <taxon>Oxalobacteraceae</taxon>
        <taxon>Undibacterium</taxon>
    </lineage>
</organism>
<dbReference type="GO" id="GO:0071111">
    <property type="term" value="F:cyclic-guanylate-specific phosphodiesterase activity"/>
    <property type="evidence" value="ECO:0007669"/>
    <property type="project" value="InterPro"/>
</dbReference>
<dbReference type="EMBL" id="JAGSPN010000654">
    <property type="protein sequence ID" value="MBR7784819.1"/>
    <property type="molecule type" value="Genomic_DNA"/>
</dbReference>
<evidence type="ECO:0000313" key="3">
    <source>
        <dbReference type="Proteomes" id="UP000680067"/>
    </source>
</evidence>
<accession>A0A941DS49</accession>
<comment type="caution">
    <text evidence="2">The sequence shown here is derived from an EMBL/GenBank/DDBJ whole genome shotgun (WGS) entry which is preliminary data.</text>
</comment>
<dbReference type="PROSITE" id="PS50883">
    <property type="entry name" value="EAL"/>
    <property type="match status" value="1"/>
</dbReference>
<sequence>LLEQQLTPPVIAINVSPRQLKEAGFPENMLAIMNEYGVTAEHLSLEVTESVLIDCDEGFDALFFRLKSLGFSLSLDDFGTGYSALGYLKRFSF</sequence>
<feature type="domain" description="EAL" evidence="1">
    <location>
        <begin position="1"/>
        <end position="93"/>
    </location>
</feature>
<proteinExistence type="predicted"/>
<dbReference type="Proteomes" id="UP000680067">
    <property type="component" value="Unassembled WGS sequence"/>
</dbReference>
<keyword evidence="3" id="KW-1185">Reference proteome</keyword>
<protein>
    <submittedName>
        <fullName evidence="2">EAL domain-containing protein</fullName>
    </submittedName>
</protein>
<feature type="non-terminal residue" evidence="2">
    <location>
        <position position="1"/>
    </location>
</feature>